<dbReference type="GO" id="GO:0046872">
    <property type="term" value="F:metal ion binding"/>
    <property type="evidence" value="ECO:0007669"/>
    <property type="project" value="UniProtKB-KW"/>
</dbReference>
<dbReference type="PANTHER" id="PTHR33751:SF9">
    <property type="entry name" value="CYTOCHROME C4"/>
    <property type="match status" value="1"/>
</dbReference>
<keyword evidence="10" id="KW-1185">Reference proteome</keyword>
<dbReference type="Proteomes" id="UP000199371">
    <property type="component" value="Unassembled WGS sequence"/>
</dbReference>
<dbReference type="AlphaFoldDB" id="A0A1H6N9Q0"/>
<accession>A0A1H6N9Q0</accession>
<protein>
    <submittedName>
        <fullName evidence="9">Cytochrome c553</fullName>
    </submittedName>
</protein>
<evidence type="ECO:0000256" key="3">
    <source>
        <dbReference type="ARBA" id="ARBA00022723"/>
    </source>
</evidence>
<keyword evidence="3 6" id="KW-0479">Metal-binding</keyword>
<dbReference type="GO" id="GO:0009055">
    <property type="term" value="F:electron transfer activity"/>
    <property type="evidence" value="ECO:0007669"/>
    <property type="project" value="InterPro"/>
</dbReference>
<sequence length="101" mass="10181">MKPLILMCGLLLLAGSASAADIAAGKAKAAVCAACHGANGISIIPDYPNLAGQKVKYLESSIKAYRDGERKNPIMSPMASGLTDADVANIAAYFASLPGGG</sequence>
<keyword evidence="2 6" id="KW-0349">Heme</keyword>
<dbReference type="EMBL" id="FNXF01000016">
    <property type="protein sequence ID" value="SEI07610.1"/>
    <property type="molecule type" value="Genomic_DNA"/>
</dbReference>
<keyword evidence="7" id="KW-0732">Signal</keyword>
<dbReference type="Gene3D" id="1.10.760.10">
    <property type="entry name" value="Cytochrome c-like domain"/>
    <property type="match status" value="1"/>
</dbReference>
<evidence type="ECO:0000256" key="7">
    <source>
        <dbReference type="SAM" id="SignalP"/>
    </source>
</evidence>
<dbReference type="InterPro" id="IPR009056">
    <property type="entry name" value="Cyt_c-like_dom"/>
</dbReference>
<feature type="signal peptide" evidence="7">
    <location>
        <begin position="1"/>
        <end position="19"/>
    </location>
</feature>
<organism evidence="9 10">
    <name type="scientific">Rheinheimera pacifica</name>
    <dbReference type="NCBI Taxonomy" id="173990"/>
    <lineage>
        <taxon>Bacteria</taxon>
        <taxon>Pseudomonadati</taxon>
        <taxon>Pseudomonadota</taxon>
        <taxon>Gammaproteobacteria</taxon>
        <taxon>Chromatiales</taxon>
        <taxon>Chromatiaceae</taxon>
        <taxon>Rheinheimera</taxon>
    </lineage>
</organism>
<dbReference type="STRING" id="173990.SAMN05660691_03374"/>
<dbReference type="GO" id="GO:0020037">
    <property type="term" value="F:heme binding"/>
    <property type="evidence" value="ECO:0007669"/>
    <property type="project" value="InterPro"/>
</dbReference>
<dbReference type="PROSITE" id="PS51007">
    <property type="entry name" value="CYTC"/>
    <property type="match status" value="1"/>
</dbReference>
<evidence type="ECO:0000313" key="9">
    <source>
        <dbReference type="EMBL" id="SEI07610.1"/>
    </source>
</evidence>
<dbReference type="InterPro" id="IPR050597">
    <property type="entry name" value="Cytochrome_c_Oxidase_Subunit"/>
</dbReference>
<evidence type="ECO:0000259" key="8">
    <source>
        <dbReference type="PROSITE" id="PS51007"/>
    </source>
</evidence>
<dbReference type="OrthoDB" id="9796421at2"/>
<evidence type="ECO:0000256" key="4">
    <source>
        <dbReference type="ARBA" id="ARBA00022982"/>
    </source>
</evidence>
<evidence type="ECO:0000256" key="2">
    <source>
        <dbReference type="ARBA" id="ARBA00022617"/>
    </source>
</evidence>
<reference evidence="10" key="1">
    <citation type="submission" date="2016-10" db="EMBL/GenBank/DDBJ databases">
        <authorList>
            <person name="Varghese N."/>
            <person name="Submissions S."/>
        </authorList>
    </citation>
    <scope>NUCLEOTIDE SEQUENCE [LARGE SCALE GENOMIC DNA]</scope>
    <source>
        <strain evidence="10">DSM 17616</strain>
    </source>
</reference>
<keyword evidence="1" id="KW-0813">Transport</keyword>
<dbReference type="SUPFAM" id="SSF46626">
    <property type="entry name" value="Cytochrome c"/>
    <property type="match status" value="1"/>
</dbReference>
<name>A0A1H6N9Q0_9GAMM</name>
<gene>
    <name evidence="9" type="ORF">SAMN05660691_03374</name>
</gene>
<keyword evidence="5 6" id="KW-0408">Iron</keyword>
<proteinExistence type="predicted"/>
<dbReference type="RefSeq" id="WP_092795838.1">
    <property type="nucleotide sequence ID" value="NZ_DASWWU010000004.1"/>
</dbReference>
<dbReference type="InterPro" id="IPR036909">
    <property type="entry name" value="Cyt_c-like_dom_sf"/>
</dbReference>
<evidence type="ECO:0000256" key="1">
    <source>
        <dbReference type="ARBA" id="ARBA00022448"/>
    </source>
</evidence>
<keyword evidence="4" id="KW-0249">Electron transport</keyword>
<evidence type="ECO:0000256" key="5">
    <source>
        <dbReference type="ARBA" id="ARBA00023004"/>
    </source>
</evidence>
<dbReference type="PANTHER" id="PTHR33751">
    <property type="entry name" value="CBB3-TYPE CYTOCHROME C OXIDASE SUBUNIT FIXP"/>
    <property type="match status" value="1"/>
</dbReference>
<evidence type="ECO:0000313" key="10">
    <source>
        <dbReference type="Proteomes" id="UP000199371"/>
    </source>
</evidence>
<dbReference type="Pfam" id="PF00034">
    <property type="entry name" value="Cytochrom_C"/>
    <property type="match status" value="1"/>
</dbReference>
<evidence type="ECO:0000256" key="6">
    <source>
        <dbReference type="PROSITE-ProRule" id="PRU00433"/>
    </source>
</evidence>
<feature type="chain" id="PRO_5011564870" evidence="7">
    <location>
        <begin position="20"/>
        <end position="101"/>
    </location>
</feature>
<feature type="domain" description="Cytochrome c" evidence="8">
    <location>
        <begin position="20"/>
        <end position="98"/>
    </location>
</feature>